<comment type="caution">
    <text evidence="2">The sequence shown here is derived from an EMBL/GenBank/DDBJ whole genome shotgun (WGS) entry which is preliminary data.</text>
</comment>
<dbReference type="AlphaFoldDB" id="A0A9W7SZL3"/>
<protein>
    <submittedName>
        <fullName evidence="2">Uncharacterized protein</fullName>
    </submittedName>
</protein>
<name>A0A9W7SZL3_9PEZI</name>
<feature type="region of interest" description="Disordered" evidence="1">
    <location>
        <begin position="51"/>
        <end position="87"/>
    </location>
</feature>
<gene>
    <name evidence="2" type="ORF">Tdes44962_MAKER07374</name>
</gene>
<accession>A0A9W7SZL3</accession>
<evidence type="ECO:0000313" key="3">
    <source>
        <dbReference type="Proteomes" id="UP001138500"/>
    </source>
</evidence>
<feature type="compositionally biased region" description="Acidic residues" evidence="1">
    <location>
        <begin position="67"/>
        <end position="81"/>
    </location>
</feature>
<keyword evidence="3" id="KW-1185">Reference proteome</keyword>
<reference evidence="2 3" key="1">
    <citation type="journal article" date="2018" name="IMA Fungus">
        <title>IMA Genome-F 10: Nine draft genome sequences of Claviceps purpurea s.lat., including C. arundinis, C. humidiphila, and C. cf. spartinae, pseudomolecules for the pitch canker pathogen Fusarium circinatum, draft genome of Davidsoniella eucalypti, Grosmannia galeiformis, Quambalaria eucalypti, and Teratosphaeria destructans.</title>
        <authorList>
            <person name="Wingfield B.D."/>
            <person name="Liu M."/>
            <person name="Nguyen H.D."/>
            <person name="Lane F.A."/>
            <person name="Morgan S.W."/>
            <person name="De Vos L."/>
            <person name="Wilken P.M."/>
            <person name="Duong T.A."/>
            <person name="Aylward J."/>
            <person name="Coetzee M.P."/>
            <person name="Dadej K."/>
            <person name="De Beer Z.W."/>
            <person name="Findlay W."/>
            <person name="Havenga M."/>
            <person name="Kolarik M."/>
            <person name="Menzies J.G."/>
            <person name="Naidoo K."/>
            <person name="Pochopski O."/>
            <person name="Shoukouhi P."/>
            <person name="Santana Q.C."/>
            <person name="Seifert K.A."/>
            <person name="Soal N."/>
            <person name="Steenkamp E.T."/>
            <person name="Tatham C.T."/>
            <person name="van der Nest M.A."/>
            <person name="Wingfield M.J."/>
        </authorList>
    </citation>
    <scope>NUCLEOTIDE SEQUENCE [LARGE SCALE GENOMIC DNA]</scope>
    <source>
        <strain evidence="2">CMW44962</strain>
    </source>
</reference>
<proteinExistence type="predicted"/>
<reference evidence="2 3" key="2">
    <citation type="journal article" date="2021" name="Curr. Genet.">
        <title>Genetic response to nitrogen starvation in the aggressive Eucalyptus foliar pathogen Teratosphaeria destructans.</title>
        <authorList>
            <person name="Havenga M."/>
            <person name="Wingfield B.D."/>
            <person name="Wingfield M.J."/>
            <person name="Dreyer L.L."/>
            <person name="Roets F."/>
            <person name="Aylward J."/>
        </authorList>
    </citation>
    <scope>NUCLEOTIDE SEQUENCE [LARGE SCALE GENOMIC DNA]</scope>
    <source>
        <strain evidence="2">CMW44962</strain>
    </source>
</reference>
<dbReference type="EMBL" id="RIBY02000347">
    <property type="protein sequence ID" value="KAH9843431.1"/>
    <property type="molecule type" value="Genomic_DNA"/>
</dbReference>
<evidence type="ECO:0000313" key="2">
    <source>
        <dbReference type="EMBL" id="KAH9843431.1"/>
    </source>
</evidence>
<evidence type="ECO:0000256" key="1">
    <source>
        <dbReference type="SAM" id="MobiDB-lite"/>
    </source>
</evidence>
<dbReference type="Proteomes" id="UP001138500">
    <property type="component" value="Unassembled WGS sequence"/>
</dbReference>
<organism evidence="2 3">
    <name type="scientific">Teratosphaeria destructans</name>
    <dbReference type="NCBI Taxonomy" id="418781"/>
    <lineage>
        <taxon>Eukaryota</taxon>
        <taxon>Fungi</taxon>
        <taxon>Dikarya</taxon>
        <taxon>Ascomycota</taxon>
        <taxon>Pezizomycotina</taxon>
        <taxon>Dothideomycetes</taxon>
        <taxon>Dothideomycetidae</taxon>
        <taxon>Mycosphaerellales</taxon>
        <taxon>Teratosphaeriaceae</taxon>
        <taxon>Teratosphaeria</taxon>
    </lineage>
</organism>
<sequence length="123" mass="13596">MWLLIPRLRLKRDGEVVPQSVHDDDHSLVEALGMPTTSVWRAGNIRRRVPSAADGLDGEKGAFGSIGEDETREEEAGAEEVDAQRVEQTGRASVCGWDEEVDDDVAYKIKRKKATTSPCCAWN</sequence>